<keyword evidence="1" id="KW-1185">Reference proteome</keyword>
<name>A0A7I4XY12_HAECO</name>
<dbReference type="AlphaFoldDB" id="A0A7I4XY12"/>
<proteinExistence type="predicted"/>
<protein>
    <submittedName>
        <fullName evidence="2">Late expression factor-8</fullName>
    </submittedName>
</protein>
<accession>A0A7I4XY12</accession>
<dbReference type="Proteomes" id="UP000025227">
    <property type="component" value="Unplaced"/>
</dbReference>
<sequence length="156" mass="17618">QCSAFANLRPRGAAAFLNDLNYHLKRFLGHREHRLASHASMKHLYVYLNKKLNGNSRSSLITDVDGSKCYTDEDKAAALDIVLYTDSTYYLVSSYDGQCSFPCFPVHAMEVLVRSTNAFRCPLAWRWNVESVCNFLNACNVEAGLPLVQYASRLMP</sequence>
<organism evidence="1 2">
    <name type="scientific">Haemonchus contortus</name>
    <name type="common">Barber pole worm</name>
    <dbReference type="NCBI Taxonomy" id="6289"/>
    <lineage>
        <taxon>Eukaryota</taxon>
        <taxon>Metazoa</taxon>
        <taxon>Ecdysozoa</taxon>
        <taxon>Nematoda</taxon>
        <taxon>Chromadorea</taxon>
        <taxon>Rhabditida</taxon>
        <taxon>Rhabditina</taxon>
        <taxon>Rhabditomorpha</taxon>
        <taxon>Strongyloidea</taxon>
        <taxon>Trichostrongylidae</taxon>
        <taxon>Haemonchus</taxon>
    </lineage>
</organism>
<evidence type="ECO:0000313" key="2">
    <source>
        <dbReference type="WBParaSite" id="HCON_00018580-00001"/>
    </source>
</evidence>
<dbReference type="WBParaSite" id="HCON_00018580-00001">
    <property type="protein sequence ID" value="HCON_00018580-00001"/>
    <property type="gene ID" value="HCON_00018580"/>
</dbReference>
<reference evidence="2" key="1">
    <citation type="submission" date="2020-12" db="UniProtKB">
        <authorList>
            <consortium name="WormBaseParasite"/>
        </authorList>
    </citation>
    <scope>IDENTIFICATION</scope>
    <source>
        <strain evidence="2">MHco3</strain>
    </source>
</reference>
<evidence type="ECO:0000313" key="1">
    <source>
        <dbReference type="Proteomes" id="UP000025227"/>
    </source>
</evidence>